<reference evidence="3" key="1">
    <citation type="journal article" date="2014" name="PLoS ONE">
        <title>Transcriptome-Based Identification of ABC Transporters in the Western Tarnished Plant Bug Lygus hesperus.</title>
        <authorList>
            <person name="Hull J.J."/>
            <person name="Chaney K."/>
            <person name="Geib S.M."/>
            <person name="Fabrick J.A."/>
            <person name="Brent C.S."/>
            <person name="Walsh D."/>
            <person name="Lavine L.C."/>
        </authorList>
    </citation>
    <scope>NUCLEOTIDE SEQUENCE</scope>
</reference>
<organism evidence="3">
    <name type="scientific">Lygus hesperus</name>
    <name type="common">Western plant bug</name>
    <dbReference type="NCBI Taxonomy" id="30085"/>
    <lineage>
        <taxon>Eukaryota</taxon>
        <taxon>Metazoa</taxon>
        <taxon>Ecdysozoa</taxon>
        <taxon>Arthropoda</taxon>
        <taxon>Hexapoda</taxon>
        <taxon>Insecta</taxon>
        <taxon>Pterygota</taxon>
        <taxon>Neoptera</taxon>
        <taxon>Paraneoptera</taxon>
        <taxon>Hemiptera</taxon>
        <taxon>Heteroptera</taxon>
        <taxon>Panheteroptera</taxon>
        <taxon>Cimicomorpha</taxon>
        <taxon>Miridae</taxon>
        <taxon>Mirini</taxon>
        <taxon>Lygus</taxon>
    </lineage>
</organism>
<evidence type="ECO:0000313" key="2">
    <source>
        <dbReference type="EMBL" id="JAG02896.1"/>
    </source>
</evidence>
<evidence type="ECO:0000313" key="3">
    <source>
        <dbReference type="EMBL" id="JAG08643.1"/>
    </source>
</evidence>
<keyword evidence="3" id="KW-0413">Isomerase</keyword>
<protein>
    <submittedName>
        <fullName evidence="3">DNA topoisomerase 4 subunit B</fullName>
    </submittedName>
</protein>
<dbReference type="GO" id="GO:0016853">
    <property type="term" value="F:isomerase activity"/>
    <property type="evidence" value="ECO:0007669"/>
    <property type="project" value="UniProtKB-KW"/>
</dbReference>
<name>A0A0A9WQ90_LYGHE</name>
<dbReference type="EMBL" id="GBHO01040708">
    <property type="protein sequence ID" value="JAG02896.1"/>
    <property type="molecule type" value="Transcribed_RNA"/>
</dbReference>
<evidence type="ECO:0000256" key="1">
    <source>
        <dbReference type="SAM" id="MobiDB-lite"/>
    </source>
</evidence>
<gene>
    <name evidence="3" type="primary">parE_1</name>
    <name evidence="2" type="synonym">parE_0</name>
    <name evidence="2" type="ORF">CM83_57644</name>
    <name evidence="3" type="ORF">CM83_57649</name>
</gene>
<proteinExistence type="predicted"/>
<feature type="region of interest" description="Disordered" evidence="1">
    <location>
        <begin position="16"/>
        <end position="44"/>
    </location>
</feature>
<dbReference type="EMBL" id="GBHO01034961">
    <property type="protein sequence ID" value="JAG08643.1"/>
    <property type="molecule type" value="Transcribed_RNA"/>
</dbReference>
<reference evidence="3" key="2">
    <citation type="submission" date="2014-07" db="EMBL/GenBank/DDBJ databases">
        <authorList>
            <person name="Hull J."/>
        </authorList>
    </citation>
    <scope>NUCLEOTIDE SEQUENCE</scope>
</reference>
<sequence>MNEQADECLEQHLEALPTPQPNLLLPSPQPPCPSSSGPLKRRRTSDLTRNITSYMKNKRERESELKLKTLELEIMKERNESRRIALQEQQMTMVTTSLNKTVEVLNKTAEVLTNLNKHVNN</sequence>
<accession>A0A0A9WQ90</accession>
<dbReference type="AlphaFoldDB" id="A0A0A9WQ90"/>